<dbReference type="GO" id="GO:0003989">
    <property type="term" value="F:acetyl-CoA carboxylase activity"/>
    <property type="evidence" value="ECO:0007669"/>
    <property type="project" value="InterPro"/>
</dbReference>
<dbReference type="RefSeq" id="WP_151470307.1">
    <property type="nucleotide sequence ID" value="NZ_WBKG01000013.1"/>
</dbReference>
<dbReference type="EMBL" id="WBKG01000013">
    <property type="protein sequence ID" value="KAB1987554.1"/>
    <property type="molecule type" value="Genomic_DNA"/>
</dbReference>
<sequence>MGEADATPLALRVERGRADDDELAAVAVVLCSLLAGRTAVACEQEPPPAVPSWHRPGVPRSGWRSPYGRR</sequence>
<evidence type="ECO:0000313" key="2">
    <source>
        <dbReference type="EMBL" id="KAB1987554.1"/>
    </source>
</evidence>
<proteinExistence type="predicted"/>
<dbReference type="Pfam" id="PF13822">
    <property type="entry name" value="ACC_epsilon"/>
    <property type="match status" value="1"/>
</dbReference>
<accession>A0A7J5DGP3</accession>
<dbReference type="InterPro" id="IPR032716">
    <property type="entry name" value="ACC_epsilon"/>
</dbReference>
<gene>
    <name evidence="2" type="ORF">F8144_17735</name>
</gene>
<organism evidence="2 3">
    <name type="scientific">Streptomyces triticiradicis</name>
    <dbReference type="NCBI Taxonomy" id="2651189"/>
    <lineage>
        <taxon>Bacteria</taxon>
        <taxon>Bacillati</taxon>
        <taxon>Actinomycetota</taxon>
        <taxon>Actinomycetes</taxon>
        <taxon>Kitasatosporales</taxon>
        <taxon>Streptomycetaceae</taxon>
        <taxon>Streptomyces</taxon>
    </lineage>
</organism>
<dbReference type="Proteomes" id="UP000442990">
    <property type="component" value="Unassembled WGS sequence"/>
</dbReference>
<name>A0A7J5DGP3_9ACTN</name>
<dbReference type="AlphaFoldDB" id="A0A7J5DGP3"/>
<comment type="caution">
    <text evidence="2">The sequence shown here is derived from an EMBL/GenBank/DDBJ whole genome shotgun (WGS) entry which is preliminary data.</text>
</comment>
<dbReference type="GO" id="GO:0004658">
    <property type="term" value="F:propionyl-CoA carboxylase activity"/>
    <property type="evidence" value="ECO:0007669"/>
    <property type="project" value="InterPro"/>
</dbReference>
<evidence type="ECO:0000313" key="3">
    <source>
        <dbReference type="Proteomes" id="UP000442990"/>
    </source>
</evidence>
<protein>
    <submittedName>
        <fullName evidence="2">Acyl-CoA carboxylase subunit epsilon</fullName>
    </submittedName>
</protein>
<keyword evidence="3" id="KW-1185">Reference proteome</keyword>
<feature type="region of interest" description="Disordered" evidence="1">
    <location>
        <begin position="45"/>
        <end position="70"/>
    </location>
</feature>
<evidence type="ECO:0000256" key="1">
    <source>
        <dbReference type="SAM" id="MobiDB-lite"/>
    </source>
</evidence>
<reference evidence="2 3" key="1">
    <citation type="submission" date="2019-09" db="EMBL/GenBank/DDBJ databases">
        <title>Isolation and identification of active actinomycetes.</title>
        <authorList>
            <person name="Yu Z."/>
            <person name="Han C."/>
            <person name="Yu B."/>
        </authorList>
    </citation>
    <scope>NUCLEOTIDE SEQUENCE [LARGE SCALE GENOMIC DNA]</scope>
    <source>
        <strain evidence="2 3">NEAU-H2</strain>
    </source>
</reference>